<name>A0ABV9LYR1_9ALTE</name>
<evidence type="ECO:0000256" key="1">
    <source>
        <dbReference type="ARBA" id="ARBA00001298"/>
    </source>
</evidence>
<evidence type="ECO:0000256" key="3">
    <source>
        <dbReference type="ARBA" id="ARBA00012098"/>
    </source>
</evidence>
<dbReference type="RefSeq" id="WP_382409102.1">
    <property type="nucleotide sequence ID" value="NZ_JBHSGU010000005.1"/>
</dbReference>
<dbReference type="NCBIfam" id="TIGR01221">
    <property type="entry name" value="rmlC"/>
    <property type="match status" value="1"/>
</dbReference>
<dbReference type="InterPro" id="IPR014710">
    <property type="entry name" value="RmlC-like_jellyroll"/>
</dbReference>
<comment type="function">
    <text evidence="2 5">Catalyzes the epimerization of the C3' and C5'positions of dTDP-6-deoxy-D-xylo-4-hexulose, forming dTDP-6-deoxy-L-lyxo-4-hexulose.</text>
</comment>
<evidence type="ECO:0000256" key="4">
    <source>
        <dbReference type="ARBA" id="ARBA00019595"/>
    </source>
</evidence>
<organism evidence="6 7">
    <name type="scientific">Glaciecola siphonariae</name>
    <dbReference type="NCBI Taxonomy" id="521012"/>
    <lineage>
        <taxon>Bacteria</taxon>
        <taxon>Pseudomonadati</taxon>
        <taxon>Pseudomonadota</taxon>
        <taxon>Gammaproteobacteria</taxon>
        <taxon>Alteromonadales</taxon>
        <taxon>Alteromonadaceae</taxon>
        <taxon>Glaciecola</taxon>
    </lineage>
</organism>
<comment type="caution">
    <text evidence="6">The sequence shown here is derived from an EMBL/GenBank/DDBJ whole genome shotgun (WGS) entry which is preliminary data.</text>
</comment>
<evidence type="ECO:0000256" key="2">
    <source>
        <dbReference type="ARBA" id="ARBA00001997"/>
    </source>
</evidence>
<comment type="subunit">
    <text evidence="5">Homodimer.</text>
</comment>
<protein>
    <recommendedName>
        <fullName evidence="4 5">dTDP-4-dehydrorhamnose 3,5-epimerase</fullName>
        <ecNumber evidence="3 5">5.1.3.13</ecNumber>
    </recommendedName>
    <alternativeName>
        <fullName evidence="5">Thymidine diphospho-4-keto-rhamnose 3,5-epimerase</fullName>
    </alternativeName>
</protein>
<dbReference type="Pfam" id="PF00908">
    <property type="entry name" value="dTDP_sugar_isom"/>
    <property type="match status" value="1"/>
</dbReference>
<keyword evidence="5 6" id="KW-0413">Isomerase</keyword>
<comment type="similarity">
    <text evidence="5">Belongs to the dTDP-4-dehydrorhamnose 3,5-epimerase family.</text>
</comment>
<dbReference type="Proteomes" id="UP001595897">
    <property type="component" value="Unassembled WGS sequence"/>
</dbReference>
<evidence type="ECO:0000256" key="5">
    <source>
        <dbReference type="RuleBase" id="RU364069"/>
    </source>
</evidence>
<reference evidence="7" key="1">
    <citation type="journal article" date="2019" name="Int. J. Syst. Evol. Microbiol.">
        <title>The Global Catalogue of Microorganisms (GCM) 10K type strain sequencing project: providing services to taxonomists for standard genome sequencing and annotation.</title>
        <authorList>
            <consortium name="The Broad Institute Genomics Platform"/>
            <consortium name="The Broad Institute Genome Sequencing Center for Infectious Disease"/>
            <person name="Wu L."/>
            <person name="Ma J."/>
        </authorList>
    </citation>
    <scope>NUCLEOTIDE SEQUENCE [LARGE SCALE GENOMIC DNA]</scope>
    <source>
        <strain evidence="7">KACC 12507</strain>
    </source>
</reference>
<dbReference type="InterPro" id="IPR000888">
    <property type="entry name" value="RmlC-like"/>
</dbReference>
<dbReference type="SUPFAM" id="SSF51182">
    <property type="entry name" value="RmlC-like cupins"/>
    <property type="match status" value="1"/>
</dbReference>
<dbReference type="PANTHER" id="PTHR21047:SF2">
    <property type="entry name" value="THYMIDINE DIPHOSPHO-4-KETO-RHAMNOSE 3,5-EPIMERASE"/>
    <property type="match status" value="1"/>
</dbReference>
<dbReference type="InterPro" id="IPR011051">
    <property type="entry name" value="RmlC_Cupin_sf"/>
</dbReference>
<dbReference type="EMBL" id="JBHSGU010000005">
    <property type="protein sequence ID" value="MFC4701026.1"/>
    <property type="molecule type" value="Genomic_DNA"/>
</dbReference>
<sequence>MQINESVINGVFEIENKMFQDHRGLFVKTFHEETFEKNGLSTNFKESFYSVSAKNVIRGMHFQKPPHDHAKLVYVTSGEILDVVLDIRKDSATYGRSISFRLSSENGRSVYIEKGCAHGFLTLSNSATVVYSTSTVHSAEADSGVLWNSFNFDWGIQNPIISGRDEVFPSFAQLSEDC</sequence>
<dbReference type="CDD" id="cd00438">
    <property type="entry name" value="cupin_RmlC"/>
    <property type="match status" value="1"/>
</dbReference>
<evidence type="ECO:0000313" key="7">
    <source>
        <dbReference type="Proteomes" id="UP001595897"/>
    </source>
</evidence>
<comment type="catalytic activity">
    <reaction evidence="1 5">
        <text>dTDP-4-dehydro-6-deoxy-alpha-D-glucose = dTDP-4-dehydro-beta-L-rhamnose</text>
        <dbReference type="Rhea" id="RHEA:16969"/>
        <dbReference type="ChEBI" id="CHEBI:57649"/>
        <dbReference type="ChEBI" id="CHEBI:62830"/>
        <dbReference type="EC" id="5.1.3.13"/>
    </reaction>
</comment>
<gene>
    <name evidence="6" type="primary">rfbC</name>
    <name evidence="6" type="ORF">ACFO4O_12705</name>
</gene>
<dbReference type="Gene3D" id="2.60.120.10">
    <property type="entry name" value="Jelly Rolls"/>
    <property type="match status" value="1"/>
</dbReference>
<proteinExistence type="inferred from homology"/>
<dbReference type="EC" id="5.1.3.13" evidence="3 5"/>
<comment type="pathway">
    <text evidence="5">Carbohydrate biosynthesis; dTDP-L-rhamnose biosynthesis.</text>
</comment>
<keyword evidence="7" id="KW-1185">Reference proteome</keyword>
<dbReference type="GO" id="GO:0008830">
    <property type="term" value="F:dTDP-4-dehydrorhamnose 3,5-epimerase activity"/>
    <property type="evidence" value="ECO:0007669"/>
    <property type="project" value="UniProtKB-EC"/>
</dbReference>
<evidence type="ECO:0000313" key="6">
    <source>
        <dbReference type="EMBL" id="MFC4701026.1"/>
    </source>
</evidence>
<accession>A0ABV9LYR1</accession>
<dbReference type="PANTHER" id="PTHR21047">
    <property type="entry name" value="DTDP-6-DEOXY-D-GLUCOSE-3,5 EPIMERASE"/>
    <property type="match status" value="1"/>
</dbReference>